<dbReference type="AlphaFoldDB" id="A0A7S3X783"/>
<dbReference type="Gene3D" id="3.30.70.260">
    <property type="match status" value="1"/>
</dbReference>
<keyword evidence="5 7" id="KW-0472">Membrane</keyword>
<evidence type="ECO:0000256" key="6">
    <source>
        <dbReference type="SAM" id="MobiDB-lite"/>
    </source>
</evidence>
<feature type="compositionally biased region" description="Low complexity" evidence="6">
    <location>
        <begin position="448"/>
        <end position="458"/>
    </location>
</feature>
<dbReference type="SUPFAM" id="SSF55021">
    <property type="entry name" value="ACT-like"/>
    <property type="match status" value="1"/>
</dbReference>
<reference evidence="8" key="1">
    <citation type="submission" date="2021-01" db="EMBL/GenBank/DDBJ databases">
        <authorList>
            <person name="Corre E."/>
            <person name="Pelletier E."/>
            <person name="Niang G."/>
            <person name="Scheremetjew M."/>
            <person name="Finn R."/>
            <person name="Kale V."/>
            <person name="Holt S."/>
            <person name="Cochrane G."/>
            <person name="Meng A."/>
            <person name="Brown T."/>
            <person name="Cohen L."/>
        </authorList>
    </citation>
    <scope>NUCLEOTIDE SEQUENCE</scope>
    <source>
        <strain evidence="8">379</strain>
    </source>
</reference>
<proteinExistence type="inferred from homology"/>
<dbReference type="Pfam" id="PF13740">
    <property type="entry name" value="ACT_6"/>
    <property type="match status" value="1"/>
</dbReference>
<name>A0A7S3X783_EMIHU</name>
<evidence type="ECO:0000256" key="2">
    <source>
        <dbReference type="ARBA" id="ARBA00006824"/>
    </source>
</evidence>
<dbReference type="EMBL" id="HBIR01061598">
    <property type="protein sequence ID" value="CAE0600704.1"/>
    <property type="molecule type" value="Transcribed_RNA"/>
</dbReference>
<dbReference type="InterPro" id="IPR007248">
    <property type="entry name" value="Mpv17_PMP22"/>
</dbReference>
<gene>
    <name evidence="8" type="ORF">EHUX00137_LOCUS47824</name>
</gene>
<comment type="similarity">
    <text evidence="2">Belongs to the peroxisomal membrane protein PXMP2/4 family.</text>
</comment>
<evidence type="ECO:0000313" key="8">
    <source>
        <dbReference type="EMBL" id="CAE0600704.1"/>
    </source>
</evidence>
<evidence type="ECO:0000256" key="5">
    <source>
        <dbReference type="ARBA" id="ARBA00023136"/>
    </source>
</evidence>
<dbReference type="Pfam" id="PF04117">
    <property type="entry name" value="Mpv17_PMP22"/>
    <property type="match status" value="1"/>
</dbReference>
<protein>
    <recommendedName>
        <fullName evidence="9">ACT domain-containing protein</fullName>
    </recommendedName>
</protein>
<organism evidence="8">
    <name type="scientific">Emiliania huxleyi</name>
    <name type="common">Coccolithophore</name>
    <name type="synonym">Pontosphaera huxleyi</name>
    <dbReference type="NCBI Taxonomy" id="2903"/>
    <lineage>
        <taxon>Eukaryota</taxon>
        <taxon>Haptista</taxon>
        <taxon>Haptophyta</taxon>
        <taxon>Prymnesiophyceae</taxon>
        <taxon>Isochrysidales</taxon>
        <taxon>Noelaerhabdaceae</taxon>
        <taxon>Emiliania</taxon>
    </lineage>
</organism>
<accession>A0A7S3X783</accession>
<evidence type="ECO:0000256" key="1">
    <source>
        <dbReference type="ARBA" id="ARBA00004141"/>
    </source>
</evidence>
<dbReference type="InterPro" id="IPR045865">
    <property type="entry name" value="ACT-like_dom_sf"/>
</dbReference>
<keyword evidence="4 7" id="KW-1133">Transmembrane helix</keyword>
<feature type="region of interest" description="Disordered" evidence="6">
    <location>
        <begin position="422"/>
        <end position="458"/>
    </location>
</feature>
<feature type="transmembrane region" description="Helical" evidence="7">
    <location>
        <begin position="48"/>
        <end position="66"/>
    </location>
</feature>
<dbReference type="PANTHER" id="PTHR11266">
    <property type="entry name" value="PEROXISOMAL MEMBRANE PROTEIN 2, PXMP2 MPV17"/>
    <property type="match status" value="1"/>
</dbReference>
<evidence type="ECO:0008006" key="9">
    <source>
        <dbReference type="Google" id="ProtNLM"/>
    </source>
</evidence>
<dbReference type="PANTHER" id="PTHR11266:SF21">
    <property type="entry name" value="ACT DOMAIN-CONTAINING PROTEIN"/>
    <property type="match status" value="1"/>
</dbReference>
<evidence type="ECO:0000256" key="7">
    <source>
        <dbReference type="SAM" id="Phobius"/>
    </source>
</evidence>
<evidence type="ECO:0000256" key="3">
    <source>
        <dbReference type="ARBA" id="ARBA00022692"/>
    </source>
</evidence>
<sequence length="458" mass="50739">MLVRIGRFAKEHPFKFGCAFSCAKTSFSDYLVQTYLEKRERIDWRRNATFASFGLVYLGGVQYALYVPIFGRLFPGAASYAAKPLRAKLADGAGSRSMLMQVVLDQFVHHPLMYFPAFYSLKEVVSGGSVSQGLAKYGNNYQEDLLALWKLWVPSTIVNFAFMPMHLRIPWVATTSLFWTCILSYMRGGDDVVTMPEEAMDMLGSQGRSLQGIYDLGVSATPEYCYDTTKEHLLFTASGRDRIGFIQEVSNTVLQHGGAVHDVKAYKVGRDFVTIMLVESEPASVSGMVSDMQQLSQGDINVNVQRTQPWMSSSDSPRCRDGVNFTGHLRAVGPDRRGMLLDLTNLLSRLELDIMSFSSNQKLQRAGPDEPPSVVFQMSGVVRAFHDVDRKAIADGLAAFNRENNCRVTLQETETDLSYSAFQSTHQSRPLRPGAAAARSMKRSLTGALPAPAAAPAR</sequence>
<dbReference type="GO" id="GO:0016020">
    <property type="term" value="C:membrane"/>
    <property type="evidence" value="ECO:0007669"/>
    <property type="project" value="UniProtKB-SubCell"/>
</dbReference>
<dbReference type="GO" id="GO:0005737">
    <property type="term" value="C:cytoplasm"/>
    <property type="evidence" value="ECO:0007669"/>
    <property type="project" value="TreeGrafter"/>
</dbReference>
<keyword evidence="3 7" id="KW-0812">Transmembrane</keyword>
<comment type="subcellular location">
    <subcellularLocation>
        <location evidence="1">Membrane</location>
        <topology evidence="1">Multi-pass membrane protein</topology>
    </subcellularLocation>
</comment>
<evidence type="ECO:0000256" key="4">
    <source>
        <dbReference type="ARBA" id="ARBA00022989"/>
    </source>
</evidence>